<keyword evidence="1 3" id="KW-0489">Methyltransferase</keyword>
<reference evidence="4" key="1">
    <citation type="submission" date="2016-11" db="EMBL/GenBank/DDBJ databases">
        <authorList>
            <person name="Varghese N."/>
            <person name="Submissions S."/>
        </authorList>
    </citation>
    <scope>NUCLEOTIDE SEQUENCE [LARGE SCALE GENOMIC DNA]</scope>
    <source>
        <strain evidence="4">DSM 29327</strain>
    </source>
</reference>
<dbReference type="InterPro" id="IPR029063">
    <property type="entry name" value="SAM-dependent_MTases_sf"/>
</dbReference>
<dbReference type="GO" id="GO:0005886">
    <property type="term" value="C:plasma membrane"/>
    <property type="evidence" value="ECO:0007669"/>
    <property type="project" value="TreeGrafter"/>
</dbReference>
<evidence type="ECO:0000313" key="4">
    <source>
        <dbReference type="Proteomes" id="UP000184191"/>
    </source>
</evidence>
<dbReference type="GO" id="GO:0032259">
    <property type="term" value="P:methylation"/>
    <property type="evidence" value="ECO:0007669"/>
    <property type="project" value="UniProtKB-KW"/>
</dbReference>
<dbReference type="AlphaFoldDB" id="A0A1M7BTI9"/>
<accession>A0A1M7BTI9</accession>
<dbReference type="GO" id="GO:0071770">
    <property type="term" value="P:DIM/DIP cell wall layer assembly"/>
    <property type="evidence" value="ECO:0007669"/>
    <property type="project" value="TreeGrafter"/>
</dbReference>
<dbReference type="Proteomes" id="UP000184191">
    <property type="component" value="Unassembled WGS sequence"/>
</dbReference>
<dbReference type="PANTHER" id="PTHR40048:SF1">
    <property type="entry name" value="RHAMNOSYL O-METHYLTRANSFERASE"/>
    <property type="match status" value="1"/>
</dbReference>
<dbReference type="OrthoDB" id="5471127at2"/>
<sequence>MNNLKTNVKRAIKQVVPAGLRRNRKISAARKALGQIERQPCRSEPLLPSSAIDLHDILHNAEKISEWESLEPKLADLMNMAPSTAQSDGNRGVNPGDQRAIYHLIRALKPKSVLEVGTNVGFSTLHIAAALDANGADGRITTVDITDVNDPTDQPWKGCAQPYAPRDMLAAGGYGDMVTFVAQNSLDYLTDCKDKFDFIFLDGSHDADVVYQEVPKAIDALAGGGVILLHDFYAGLTFLWDNKKIIPGPCIAIERLLAEGVSLEVIPLGALPWPTKGASHMTSLALMVRQ</sequence>
<proteinExistence type="predicted"/>
<dbReference type="PANTHER" id="PTHR40048">
    <property type="entry name" value="RHAMNOSYL O-METHYLTRANSFERASE"/>
    <property type="match status" value="1"/>
</dbReference>
<evidence type="ECO:0000313" key="3">
    <source>
        <dbReference type="EMBL" id="SHL58267.1"/>
    </source>
</evidence>
<dbReference type="GO" id="GO:0008168">
    <property type="term" value="F:methyltransferase activity"/>
    <property type="evidence" value="ECO:0007669"/>
    <property type="project" value="UniProtKB-KW"/>
</dbReference>
<name>A0A1M7BTI9_9RHOB</name>
<evidence type="ECO:0000256" key="2">
    <source>
        <dbReference type="ARBA" id="ARBA00022679"/>
    </source>
</evidence>
<dbReference type="EMBL" id="FRBN01000021">
    <property type="protein sequence ID" value="SHL58267.1"/>
    <property type="molecule type" value="Genomic_DNA"/>
</dbReference>
<dbReference type="Gene3D" id="3.40.50.150">
    <property type="entry name" value="Vaccinia Virus protein VP39"/>
    <property type="match status" value="1"/>
</dbReference>
<gene>
    <name evidence="3" type="ORF">SAMN05444414_1213</name>
</gene>
<evidence type="ECO:0000256" key="1">
    <source>
        <dbReference type="ARBA" id="ARBA00022603"/>
    </source>
</evidence>
<dbReference type="Pfam" id="PF13578">
    <property type="entry name" value="Methyltransf_24"/>
    <property type="match status" value="1"/>
</dbReference>
<dbReference type="RefSeq" id="WP_073199508.1">
    <property type="nucleotide sequence ID" value="NZ_FRBN01000021.1"/>
</dbReference>
<protein>
    <submittedName>
        <fullName evidence="3">Methyltransferase domain-containing protein</fullName>
    </submittedName>
</protein>
<dbReference type="CDD" id="cd02440">
    <property type="entry name" value="AdoMet_MTases"/>
    <property type="match status" value="1"/>
</dbReference>
<organism evidence="3 4">
    <name type="scientific">Roseovarius marisflavi</name>
    <dbReference type="NCBI Taxonomy" id="1054996"/>
    <lineage>
        <taxon>Bacteria</taxon>
        <taxon>Pseudomonadati</taxon>
        <taxon>Pseudomonadota</taxon>
        <taxon>Alphaproteobacteria</taxon>
        <taxon>Rhodobacterales</taxon>
        <taxon>Roseobacteraceae</taxon>
        <taxon>Roseovarius</taxon>
    </lineage>
</organism>
<keyword evidence="4" id="KW-1185">Reference proteome</keyword>
<dbReference type="SUPFAM" id="SSF53335">
    <property type="entry name" value="S-adenosyl-L-methionine-dependent methyltransferases"/>
    <property type="match status" value="1"/>
</dbReference>
<dbReference type="STRING" id="1054996.SAMN05444414_1213"/>
<keyword evidence="2 3" id="KW-0808">Transferase</keyword>